<dbReference type="AlphaFoldDB" id="K1UFZ0"/>
<proteinExistence type="predicted"/>
<comment type="caution">
    <text evidence="1">The sequence shown here is derived from an EMBL/GenBank/DDBJ whole genome shotgun (WGS) entry which is preliminary data.</text>
</comment>
<protein>
    <submittedName>
        <fullName evidence="1">Uncharacterized protein</fullName>
    </submittedName>
</protein>
<dbReference type="EMBL" id="AJWY01000558">
    <property type="protein sequence ID" value="EKC81008.1"/>
    <property type="molecule type" value="Genomic_DNA"/>
</dbReference>
<sequence length="71" mass="7907">MKSFDYPLLQLNEFEQVKVCLSEHKSCQVTGCGESQLAHFINGLSNGYKQKVIVTFSDNKSKSVVSGFKGF</sequence>
<evidence type="ECO:0000313" key="1">
    <source>
        <dbReference type="EMBL" id="EKC81008.1"/>
    </source>
</evidence>
<organism evidence="1">
    <name type="scientific">human gut metagenome</name>
    <dbReference type="NCBI Taxonomy" id="408170"/>
    <lineage>
        <taxon>unclassified sequences</taxon>
        <taxon>metagenomes</taxon>
        <taxon>organismal metagenomes</taxon>
    </lineage>
</organism>
<accession>K1UFZ0</accession>
<gene>
    <name evidence="1" type="ORF">LEA_00791</name>
</gene>
<name>K1UFZ0_9ZZZZ</name>
<reference evidence="1" key="1">
    <citation type="journal article" date="2013" name="Environ. Microbiol.">
        <title>Microbiota from the distal guts of lean and obese adolescents exhibit partial functional redundancy besides clear differences in community structure.</title>
        <authorList>
            <person name="Ferrer M."/>
            <person name="Ruiz A."/>
            <person name="Lanza F."/>
            <person name="Haange S.B."/>
            <person name="Oberbach A."/>
            <person name="Till H."/>
            <person name="Bargiela R."/>
            <person name="Campoy C."/>
            <person name="Segura M.T."/>
            <person name="Richter M."/>
            <person name="von Bergen M."/>
            <person name="Seifert J."/>
            <person name="Suarez A."/>
        </authorList>
    </citation>
    <scope>NUCLEOTIDE SEQUENCE</scope>
</reference>